<comment type="caution">
    <text evidence="1">The sequence shown here is derived from an EMBL/GenBank/DDBJ whole genome shotgun (WGS) entry which is preliminary data.</text>
</comment>
<gene>
    <name evidence="1" type="ORF">S01H4_35460</name>
</gene>
<dbReference type="Gene3D" id="3.40.50.2300">
    <property type="match status" value="1"/>
</dbReference>
<proteinExistence type="predicted"/>
<accession>X1C3D7</accession>
<evidence type="ECO:0000313" key="1">
    <source>
        <dbReference type="EMBL" id="GAG78901.1"/>
    </source>
</evidence>
<name>X1C3D7_9ZZZZ</name>
<dbReference type="EMBL" id="BART01018859">
    <property type="protein sequence ID" value="GAG78901.1"/>
    <property type="molecule type" value="Genomic_DNA"/>
</dbReference>
<dbReference type="AlphaFoldDB" id="X1C3D7"/>
<protein>
    <submittedName>
        <fullName evidence="1">Uncharacterized protein</fullName>
    </submittedName>
</protein>
<feature type="non-terminal residue" evidence="1">
    <location>
        <position position="1"/>
    </location>
</feature>
<reference evidence="1" key="1">
    <citation type="journal article" date="2014" name="Front. Microbiol.">
        <title>High frequency of phylogenetically diverse reductive dehalogenase-homologous genes in deep subseafloor sedimentary metagenomes.</title>
        <authorList>
            <person name="Kawai M."/>
            <person name="Futagami T."/>
            <person name="Toyoda A."/>
            <person name="Takaki Y."/>
            <person name="Nishi S."/>
            <person name="Hori S."/>
            <person name="Arai W."/>
            <person name="Tsubouchi T."/>
            <person name="Morono Y."/>
            <person name="Uchiyama I."/>
            <person name="Ito T."/>
            <person name="Fujiyama A."/>
            <person name="Inagaki F."/>
            <person name="Takami H."/>
        </authorList>
    </citation>
    <scope>NUCLEOTIDE SEQUENCE</scope>
    <source>
        <strain evidence="1">Expedition CK06-06</strain>
    </source>
</reference>
<sequence length="145" mass="15630">RLPEGATCDLSVDDVTVTVDGVVTTIPAGSFVQGKGGDYIFKTPKGVEPKVDMKLNFDKGEWSFKVDKIDASAVDNADGVDVTFAIGSMSASEHINMWVDSLSYPPKVYNIGVTQILTHPDLDATRQGFIDQMAEEGFIEGVNVK</sequence>
<organism evidence="1">
    <name type="scientific">marine sediment metagenome</name>
    <dbReference type="NCBI Taxonomy" id="412755"/>
    <lineage>
        <taxon>unclassified sequences</taxon>
        <taxon>metagenomes</taxon>
        <taxon>ecological metagenomes</taxon>
    </lineage>
</organism>